<gene>
    <name evidence="1" type="ORF">RDB_LOCUS72507</name>
</gene>
<dbReference type="SUPFAM" id="SSF52047">
    <property type="entry name" value="RNI-like"/>
    <property type="match status" value="1"/>
</dbReference>
<sequence length="360" mass="40849">MASHLSARLPLEIFNLIISFTSNTSALYSLVRCCRAFAVSAEPYLYGTLKFVPGLKAIQLARVLVRCRRRASHVFSISAELVERDLQPSLFPAGMKLIIQAIIGCPNLESLSVSWRSWRVNWPARLLLPNTFQLHRFVSWFQWDQSICDFLETQSSLKELNIVRPVQPRDAAPEPEPHLADYALPFLSTFMGRLAQALVVLPGRPITSLTLYGPVTLSGLESALPVLVQSSARIEYLSLQAEELSANLLTLLSAYIPTLIRLEIRIVRSAMVAYSNLTSESVCQAMALLPNMKYFRLRLWCPPLFKELWFDAQRDVALDWKEYCPTLCKIVFESSSHGKVIEWTFDEEAMDWVCSLDEDE</sequence>
<protein>
    <recommendedName>
        <fullName evidence="3">F-box domain-containing protein</fullName>
    </recommendedName>
</protein>
<name>A0A8H2XQR1_9AGAM</name>
<evidence type="ECO:0000313" key="1">
    <source>
        <dbReference type="EMBL" id="CAE6433059.1"/>
    </source>
</evidence>
<reference evidence="1" key="1">
    <citation type="submission" date="2021-01" db="EMBL/GenBank/DDBJ databases">
        <authorList>
            <person name="Kaushik A."/>
        </authorList>
    </citation>
    <scope>NUCLEOTIDE SEQUENCE</scope>
    <source>
        <strain evidence="1">AG3-T5</strain>
    </source>
</reference>
<evidence type="ECO:0000313" key="2">
    <source>
        <dbReference type="Proteomes" id="UP000663841"/>
    </source>
</evidence>
<proteinExistence type="predicted"/>
<dbReference type="InterPro" id="IPR032675">
    <property type="entry name" value="LRR_dom_sf"/>
</dbReference>
<evidence type="ECO:0008006" key="3">
    <source>
        <dbReference type="Google" id="ProtNLM"/>
    </source>
</evidence>
<dbReference type="Proteomes" id="UP000663841">
    <property type="component" value="Unassembled WGS sequence"/>
</dbReference>
<comment type="caution">
    <text evidence="1">The sequence shown here is derived from an EMBL/GenBank/DDBJ whole genome shotgun (WGS) entry which is preliminary data.</text>
</comment>
<accession>A0A8H2XQR1</accession>
<organism evidence="1 2">
    <name type="scientific">Rhizoctonia solani</name>
    <dbReference type="NCBI Taxonomy" id="456999"/>
    <lineage>
        <taxon>Eukaryota</taxon>
        <taxon>Fungi</taxon>
        <taxon>Dikarya</taxon>
        <taxon>Basidiomycota</taxon>
        <taxon>Agaricomycotina</taxon>
        <taxon>Agaricomycetes</taxon>
        <taxon>Cantharellales</taxon>
        <taxon>Ceratobasidiaceae</taxon>
        <taxon>Rhizoctonia</taxon>
    </lineage>
</organism>
<dbReference type="EMBL" id="CAJMWW010000086">
    <property type="protein sequence ID" value="CAE6433059.1"/>
    <property type="molecule type" value="Genomic_DNA"/>
</dbReference>
<dbReference type="AlphaFoldDB" id="A0A8H2XQR1"/>
<dbReference type="Gene3D" id="3.80.10.10">
    <property type="entry name" value="Ribonuclease Inhibitor"/>
    <property type="match status" value="1"/>
</dbReference>